<accession>X6M093</accession>
<feature type="compositionally biased region" description="Polar residues" evidence="1">
    <location>
        <begin position="1"/>
        <end position="20"/>
    </location>
</feature>
<evidence type="ECO:0000313" key="2">
    <source>
        <dbReference type="EMBL" id="ETO06365.1"/>
    </source>
</evidence>
<protein>
    <submittedName>
        <fullName evidence="2">Uncharacterized protein</fullName>
    </submittedName>
</protein>
<proteinExistence type="predicted"/>
<feature type="region of interest" description="Disordered" evidence="1">
    <location>
        <begin position="47"/>
        <end position="81"/>
    </location>
</feature>
<evidence type="ECO:0000256" key="1">
    <source>
        <dbReference type="SAM" id="MobiDB-lite"/>
    </source>
</evidence>
<feature type="region of interest" description="Disordered" evidence="1">
    <location>
        <begin position="1"/>
        <end position="34"/>
    </location>
</feature>
<name>X6M093_RETFI</name>
<comment type="caution">
    <text evidence="2">The sequence shown here is derived from an EMBL/GenBank/DDBJ whole genome shotgun (WGS) entry which is preliminary data.</text>
</comment>
<reference evidence="2 3" key="1">
    <citation type="journal article" date="2013" name="Curr. Biol.">
        <title>The Genome of the Foraminiferan Reticulomyxa filosa.</title>
        <authorList>
            <person name="Glockner G."/>
            <person name="Hulsmann N."/>
            <person name="Schleicher M."/>
            <person name="Noegel A.A."/>
            <person name="Eichinger L."/>
            <person name="Gallinger C."/>
            <person name="Pawlowski J."/>
            <person name="Sierra R."/>
            <person name="Euteneuer U."/>
            <person name="Pillet L."/>
            <person name="Moustafa A."/>
            <person name="Platzer M."/>
            <person name="Groth M."/>
            <person name="Szafranski K."/>
            <person name="Schliwa M."/>
        </authorList>
    </citation>
    <scope>NUCLEOTIDE SEQUENCE [LARGE SCALE GENOMIC DNA]</scope>
</reference>
<sequence>MQYNNTKELSLQVQDPNTNARPEASKEKGKRTNANQLSIENIKVHKQGTGKGGHHLSTPNKLTVTKPESPKLWLDTPTNPSPHSTDNAMFTFRHMQHMDSIYELPVVDTFDEATKAKQRYREQFGGHVDSPVNLRADLNVSVDQLPNQDVPDVPHARAANHSLSPYDKVKSTTVEDTPQQFDATPEYQETVATTPNMSSPSTLREPLPLASVPVPDKKQQNESAMADQPNSPTKALTVNSIHSIGGVEEEHKWKSGDIVDVIIRDKNNLVVQGVIRSWNPVTSWADIQVLPDKHHGRGGDMLRFVEVQDMRFTGLQLNDIAVLYFDDTLPADRQYPPGFMLPFEQLLEENKFEEHVIQGWQDGTLPLPKPSVLFNDIKVKKKKKPNNNI</sequence>
<dbReference type="Proteomes" id="UP000023152">
    <property type="component" value="Unassembled WGS sequence"/>
</dbReference>
<gene>
    <name evidence="2" type="ORF">RFI_31034</name>
</gene>
<evidence type="ECO:0000313" key="3">
    <source>
        <dbReference type="Proteomes" id="UP000023152"/>
    </source>
</evidence>
<feature type="region of interest" description="Disordered" evidence="1">
    <location>
        <begin position="192"/>
        <end position="236"/>
    </location>
</feature>
<keyword evidence="3" id="KW-1185">Reference proteome</keyword>
<dbReference type="EMBL" id="ASPP01027208">
    <property type="protein sequence ID" value="ETO06365.1"/>
    <property type="molecule type" value="Genomic_DNA"/>
</dbReference>
<organism evidence="2 3">
    <name type="scientific">Reticulomyxa filosa</name>
    <dbReference type="NCBI Taxonomy" id="46433"/>
    <lineage>
        <taxon>Eukaryota</taxon>
        <taxon>Sar</taxon>
        <taxon>Rhizaria</taxon>
        <taxon>Retaria</taxon>
        <taxon>Foraminifera</taxon>
        <taxon>Monothalamids</taxon>
        <taxon>Reticulomyxidae</taxon>
        <taxon>Reticulomyxa</taxon>
    </lineage>
</organism>
<dbReference type="AlphaFoldDB" id="X6M093"/>
<feature type="region of interest" description="Disordered" evidence="1">
    <location>
        <begin position="157"/>
        <end position="178"/>
    </location>
</feature>
<feature type="compositionally biased region" description="Polar residues" evidence="1">
    <location>
        <begin position="192"/>
        <end position="202"/>
    </location>
</feature>